<keyword evidence="2" id="KW-0812">Transmembrane</keyword>
<protein>
    <submittedName>
        <fullName evidence="4">Uncharacterized protein</fullName>
    </submittedName>
</protein>
<organism evidence="4 5">
    <name type="scientific">Sinanodonta woodiana</name>
    <name type="common">Chinese pond mussel</name>
    <name type="synonym">Anodonta woodiana</name>
    <dbReference type="NCBI Taxonomy" id="1069815"/>
    <lineage>
        <taxon>Eukaryota</taxon>
        <taxon>Metazoa</taxon>
        <taxon>Spiralia</taxon>
        <taxon>Lophotrochozoa</taxon>
        <taxon>Mollusca</taxon>
        <taxon>Bivalvia</taxon>
        <taxon>Autobranchia</taxon>
        <taxon>Heteroconchia</taxon>
        <taxon>Palaeoheterodonta</taxon>
        <taxon>Unionida</taxon>
        <taxon>Unionoidea</taxon>
        <taxon>Unionidae</taxon>
        <taxon>Unioninae</taxon>
        <taxon>Sinanodonta</taxon>
    </lineage>
</organism>
<dbReference type="AlphaFoldDB" id="A0ABD3X8D9"/>
<keyword evidence="2" id="KW-0472">Membrane</keyword>
<name>A0ABD3X8D9_SINWO</name>
<keyword evidence="2" id="KW-1133">Transmembrane helix</keyword>
<evidence type="ECO:0000313" key="5">
    <source>
        <dbReference type="Proteomes" id="UP001634394"/>
    </source>
</evidence>
<dbReference type="Proteomes" id="UP001634394">
    <property type="component" value="Unassembled WGS sequence"/>
</dbReference>
<accession>A0ABD3X8D9</accession>
<proteinExistence type="predicted"/>
<feature type="compositionally biased region" description="Low complexity" evidence="1">
    <location>
        <begin position="74"/>
        <end position="91"/>
    </location>
</feature>
<gene>
    <name evidence="4" type="ORF">ACJMK2_028848</name>
</gene>
<feature type="transmembrane region" description="Helical" evidence="2">
    <location>
        <begin position="99"/>
        <end position="122"/>
    </location>
</feature>
<keyword evidence="5" id="KW-1185">Reference proteome</keyword>
<keyword evidence="3" id="KW-0732">Signal</keyword>
<feature type="chain" id="PRO_5044786883" evidence="3">
    <location>
        <begin position="20"/>
        <end position="387"/>
    </location>
</feature>
<evidence type="ECO:0000313" key="4">
    <source>
        <dbReference type="EMBL" id="KAL3882512.1"/>
    </source>
</evidence>
<dbReference type="EMBL" id="JBJQND010000003">
    <property type="protein sequence ID" value="KAL3882512.1"/>
    <property type="molecule type" value="Genomic_DNA"/>
</dbReference>
<sequence length="387" mass="42298">INTTETLLWGLLLGSGGQSGPNKTPNTSLSTSGITFTDRQSSTALTSTSLNGTTKTTPIVGTSANTLISTGVVTSSNNQSSTAQTSTSSNGENGQSKHLIIIVIVVVAVLLITAITVAVIMLHRRRHKKLAGEDASNLELTNHDFTSNNQSPLNVQTVETSNYEHINDKYIATCYIPAREENDSANQKIHKTNGQAGTIDAYDRIEFAKKCAVKLPNYDCVSALEVKKVDDTYSHISNQPKPASAPTTNDYSHGQYVSKDLQSKDYPNKITLTNEADNYSHVNLDSDRTPRTQSYIAEDDSYTHIDIDNTINASRNQETASLRTIYKSDEGYPTLKEDLQSLDVDRSSGVTSQASPLQDIKAVSLPYNYIEFKVGDIYDTPRCKDKQ</sequence>
<evidence type="ECO:0000256" key="3">
    <source>
        <dbReference type="SAM" id="SignalP"/>
    </source>
</evidence>
<feature type="compositionally biased region" description="Polar residues" evidence="1">
    <location>
        <begin position="234"/>
        <end position="252"/>
    </location>
</feature>
<feature type="non-terminal residue" evidence="4">
    <location>
        <position position="1"/>
    </location>
</feature>
<reference evidence="4 5" key="1">
    <citation type="submission" date="2024-11" db="EMBL/GenBank/DDBJ databases">
        <title>Chromosome-level genome assembly of the freshwater bivalve Anodonta woodiana.</title>
        <authorList>
            <person name="Chen X."/>
        </authorList>
    </citation>
    <scope>NUCLEOTIDE SEQUENCE [LARGE SCALE GENOMIC DNA]</scope>
    <source>
        <strain evidence="4">MN2024</strain>
        <tissue evidence="4">Gills</tissue>
    </source>
</reference>
<evidence type="ECO:0000256" key="2">
    <source>
        <dbReference type="SAM" id="Phobius"/>
    </source>
</evidence>
<comment type="caution">
    <text evidence="4">The sequence shown here is derived from an EMBL/GenBank/DDBJ whole genome shotgun (WGS) entry which is preliminary data.</text>
</comment>
<feature type="region of interest" description="Disordered" evidence="1">
    <location>
        <begin position="234"/>
        <end position="254"/>
    </location>
</feature>
<feature type="region of interest" description="Disordered" evidence="1">
    <location>
        <begin position="74"/>
        <end position="93"/>
    </location>
</feature>
<evidence type="ECO:0000256" key="1">
    <source>
        <dbReference type="SAM" id="MobiDB-lite"/>
    </source>
</evidence>
<feature type="signal peptide" evidence="3">
    <location>
        <begin position="1"/>
        <end position="19"/>
    </location>
</feature>